<dbReference type="AlphaFoldDB" id="A0A1M6FC47"/>
<evidence type="ECO:0000313" key="3">
    <source>
        <dbReference type="Proteomes" id="UP000183982"/>
    </source>
</evidence>
<dbReference type="Proteomes" id="UP000183982">
    <property type="component" value="Unassembled WGS sequence"/>
</dbReference>
<gene>
    <name evidence="2" type="ORF">SAMN05444000_10432</name>
</gene>
<organism evidence="2 3">
    <name type="scientific">Shimia gijangensis</name>
    <dbReference type="NCBI Taxonomy" id="1470563"/>
    <lineage>
        <taxon>Bacteria</taxon>
        <taxon>Pseudomonadati</taxon>
        <taxon>Pseudomonadota</taxon>
        <taxon>Alphaproteobacteria</taxon>
        <taxon>Rhodobacterales</taxon>
        <taxon>Roseobacteraceae</taxon>
    </lineage>
</organism>
<evidence type="ECO:0000313" key="2">
    <source>
        <dbReference type="EMBL" id="SHI95290.1"/>
    </source>
</evidence>
<keyword evidence="1" id="KW-1133">Transmembrane helix</keyword>
<keyword evidence="3" id="KW-1185">Reference proteome</keyword>
<protein>
    <submittedName>
        <fullName evidence="2">Uncharacterized protein</fullName>
    </submittedName>
</protein>
<evidence type="ECO:0000256" key="1">
    <source>
        <dbReference type="SAM" id="Phobius"/>
    </source>
</evidence>
<dbReference type="EMBL" id="FQZQ01000004">
    <property type="protein sequence ID" value="SHI95290.1"/>
    <property type="molecule type" value="Genomic_DNA"/>
</dbReference>
<proteinExistence type="predicted"/>
<feature type="transmembrane region" description="Helical" evidence="1">
    <location>
        <begin position="12"/>
        <end position="32"/>
    </location>
</feature>
<sequence length="33" mass="3519">MEDPKDPKMSGRVATVALIVMFAMVGLVIWVGG</sequence>
<accession>A0A1M6FC47</accession>
<reference evidence="3" key="1">
    <citation type="submission" date="2016-11" db="EMBL/GenBank/DDBJ databases">
        <authorList>
            <person name="Varghese N."/>
            <person name="Submissions S."/>
        </authorList>
    </citation>
    <scope>NUCLEOTIDE SEQUENCE [LARGE SCALE GENOMIC DNA]</scope>
    <source>
        <strain evidence="3">DSM 100564</strain>
    </source>
</reference>
<keyword evidence="1" id="KW-0472">Membrane</keyword>
<name>A0A1M6FC47_9RHOB</name>
<keyword evidence="1" id="KW-0812">Transmembrane</keyword>